<dbReference type="AlphaFoldDB" id="A0A9J6CBJ0"/>
<gene>
    <name evidence="1" type="ORF">PVAND_008699</name>
</gene>
<reference evidence="1" key="1">
    <citation type="submission" date="2021-03" db="EMBL/GenBank/DDBJ databases">
        <title>Chromosome level genome of the anhydrobiotic midge Polypedilum vanderplanki.</title>
        <authorList>
            <person name="Yoshida Y."/>
            <person name="Kikawada T."/>
            <person name="Gusev O."/>
        </authorList>
    </citation>
    <scope>NUCLEOTIDE SEQUENCE</scope>
    <source>
        <strain evidence="1">NIAS01</strain>
        <tissue evidence="1">Whole body or cell culture</tissue>
    </source>
</reference>
<comment type="caution">
    <text evidence="1">The sequence shown here is derived from an EMBL/GenBank/DDBJ whole genome shotgun (WGS) entry which is preliminary data.</text>
</comment>
<evidence type="ECO:0000313" key="1">
    <source>
        <dbReference type="EMBL" id="KAG5679107.1"/>
    </source>
</evidence>
<accession>A0A9J6CBJ0</accession>
<name>A0A9J6CBJ0_POLVA</name>
<sequence length="324" mass="37465">MNMRQQRITTSQQEVYLIYLMDHTEFAAARIKDCDAKYEENWKELTKMLNNTLGPKKSVEEWKMVFYNWKGQLRTRAKKLKQIQDGKTGVDDKLALQKLTDVEKRALKLWKEDFSDKDIASILNEIENKDITITPINKQGINIKKRKASDSIIITGNTQIIPPSPTPSFTQQHSVIPVTITRTKDDTHQQVDELINIKLEPFEELLSSNTQLRSSADITVQEIMDWAKTFKIPQSAVNELLQILKIKRVKTEIKSEQSTRTDGTQSNSLQQQSIGLFSKIYQRIESMERNLTNRMTLLERKVDMKNLQQLKIQSVTPNTNTPAK</sequence>
<protein>
    <recommendedName>
        <fullName evidence="3">Regulatory protein zeste</fullName>
    </recommendedName>
</protein>
<dbReference type="Proteomes" id="UP001107558">
    <property type="component" value="Chromosome 2"/>
</dbReference>
<proteinExistence type="predicted"/>
<dbReference type="EMBL" id="JADBJN010000002">
    <property type="protein sequence ID" value="KAG5679107.1"/>
    <property type="molecule type" value="Genomic_DNA"/>
</dbReference>
<keyword evidence="2" id="KW-1185">Reference proteome</keyword>
<evidence type="ECO:0000313" key="2">
    <source>
        <dbReference type="Proteomes" id="UP001107558"/>
    </source>
</evidence>
<evidence type="ECO:0008006" key="3">
    <source>
        <dbReference type="Google" id="ProtNLM"/>
    </source>
</evidence>
<dbReference type="OrthoDB" id="6369473at2759"/>
<organism evidence="1 2">
    <name type="scientific">Polypedilum vanderplanki</name>
    <name type="common">Sleeping chironomid midge</name>
    <dbReference type="NCBI Taxonomy" id="319348"/>
    <lineage>
        <taxon>Eukaryota</taxon>
        <taxon>Metazoa</taxon>
        <taxon>Ecdysozoa</taxon>
        <taxon>Arthropoda</taxon>
        <taxon>Hexapoda</taxon>
        <taxon>Insecta</taxon>
        <taxon>Pterygota</taxon>
        <taxon>Neoptera</taxon>
        <taxon>Endopterygota</taxon>
        <taxon>Diptera</taxon>
        <taxon>Nematocera</taxon>
        <taxon>Chironomoidea</taxon>
        <taxon>Chironomidae</taxon>
        <taxon>Chironominae</taxon>
        <taxon>Polypedilum</taxon>
        <taxon>Polypedilum</taxon>
    </lineage>
</organism>